<sequence>MKYLLVILFLAYSLVVLAQDATRGIVLDATSNEVLIGANVFSKSNWKVGASTDINGEFLVKNLEKGDTLIVSYIGYQEKEVVFNGEKYLTILLHTSVKNMAEVTVTAEKLVAEEFTYKKIKRLDIYLNPSAKADPLLATNSLPSSTTLDESANISFRGSSPDETGIFFNNVPLYDAVRFSQLNGIGTFGIFNTAIVDEMLVFPGNPPLEYGNTTSGLIAIKTTEEIPKEKIRTATVSLASYGFLISQKLNNSQALTAFSNYQPAAIIKAFNSDALQEIEDFSSIDLGISYLNVINENTIFKAFNYTLLEGYDFNYKAPTLNTTFEQRKKRNFTIINIRKQLGKSELSFNNNISFTNTQFNYADTDIELNYFDGFTSANYKYSTSKLSFKTGAAFDYREQHFDGTFYIYEYAEGPGYPTTSSTNTSELLRPEVYGFLTYFINDKWTIGGGLRKNLVTDNQSNFLSSQVSSKYQISTNSSLTFAIGNYHRYDFSESEKNLLNESKQVSIDYNLKNDYMNITASLFGKESITKGIKNELAGIELFLKSKLINKLTGQISYSLIDGISRENNGLEYPNKYDLDYFIRGNLEWRINANWTINSTFSFRQGNYHQPLIGSTYNTNLEVYEPEYAALTNQTRLPHYGIIDISISRIIPIKENLNIICFGTVNNILDKENIRTYQYNFDYTERNNSLFSQRTVYFGAVINF</sequence>
<dbReference type="RefSeq" id="WP_205721424.1">
    <property type="nucleotide sequence ID" value="NZ_CP070608.1"/>
</dbReference>
<gene>
    <name evidence="5" type="ORF">JR347_15115</name>
</gene>
<evidence type="ECO:0000256" key="3">
    <source>
        <dbReference type="ARBA" id="ARBA00023237"/>
    </source>
</evidence>
<proteinExistence type="predicted"/>
<evidence type="ECO:0000256" key="1">
    <source>
        <dbReference type="ARBA" id="ARBA00004442"/>
    </source>
</evidence>
<reference evidence="5" key="1">
    <citation type="submission" date="2021-02" db="EMBL/GenBank/DDBJ databases">
        <title>Fulvivirga sp. S481 isolated from sea water.</title>
        <authorList>
            <person name="Bae S.S."/>
            <person name="Baek K."/>
        </authorList>
    </citation>
    <scope>NUCLEOTIDE SEQUENCE</scope>
    <source>
        <strain evidence="5">S481</strain>
    </source>
</reference>
<keyword evidence="3" id="KW-0998">Cell outer membrane</keyword>
<dbReference type="InterPro" id="IPR036942">
    <property type="entry name" value="Beta-barrel_TonB_sf"/>
</dbReference>
<evidence type="ECO:0000313" key="6">
    <source>
        <dbReference type="Proteomes" id="UP000662783"/>
    </source>
</evidence>
<keyword evidence="6" id="KW-1185">Reference proteome</keyword>
<dbReference type="GO" id="GO:0009279">
    <property type="term" value="C:cell outer membrane"/>
    <property type="evidence" value="ECO:0007669"/>
    <property type="project" value="UniProtKB-SubCell"/>
</dbReference>
<dbReference type="KEGG" id="fuv:JR347_15115"/>
<dbReference type="Proteomes" id="UP000662783">
    <property type="component" value="Chromosome"/>
</dbReference>
<protein>
    <submittedName>
        <fullName evidence="5">TonB-dependent receptor</fullName>
    </submittedName>
</protein>
<dbReference type="SUPFAM" id="SSF56935">
    <property type="entry name" value="Porins"/>
    <property type="match status" value="1"/>
</dbReference>
<dbReference type="SUPFAM" id="SSF49464">
    <property type="entry name" value="Carboxypeptidase regulatory domain-like"/>
    <property type="match status" value="1"/>
</dbReference>
<keyword evidence="4" id="KW-0732">Signal</keyword>
<evidence type="ECO:0000256" key="2">
    <source>
        <dbReference type="ARBA" id="ARBA00023136"/>
    </source>
</evidence>
<organism evidence="5 6">
    <name type="scientific">Fulvivirga lutea</name>
    <dbReference type="NCBI Taxonomy" id="2810512"/>
    <lineage>
        <taxon>Bacteria</taxon>
        <taxon>Pseudomonadati</taxon>
        <taxon>Bacteroidota</taxon>
        <taxon>Cytophagia</taxon>
        <taxon>Cytophagales</taxon>
        <taxon>Fulvivirgaceae</taxon>
        <taxon>Fulvivirga</taxon>
    </lineage>
</organism>
<keyword evidence="5" id="KW-0675">Receptor</keyword>
<dbReference type="InterPro" id="IPR008969">
    <property type="entry name" value="CarboxyPept-like_regulatory"/>
</dbReference>
<dbReference type="Pfam" id="PF13715">
    <property type="entry name" value="CarbopepD_reg_2"/>
    <property type="match status" value="1"/>
</dbReference>
<dbReference type="AlphaFoldDB" id="A0A975A077"/>
<evidence type="ECO:0000313" key="5">
    <source>
        <dbReference type="EMBL" id="QSE96910.1"/>
    </source>
</evidence>
<feature type="chain" id="PRO_5038099804" evidence="4">
    <location>
        <begin position="19"/>
        <end position="703"/>
    </location>
</feature>
<name>A0A975A077_9BACT</name>
<dbReference type="EMBL" id="CP070608">
    <property type="protein sequence ID" value="QSE96910.1"/>
    <property type="molecule type" value="Genomic_DNA"/>
</dbReference>
<dbReference type="Gene3D" id="2.40.170.20">
    <property type="entry name" value="TonB-dependent receptor, beta-barrel domain"/>
    <property type="match status" value="1"/>
</dbReference>
<accession>A0A975A077</accession>
<evidence type="ECO:0000256" key="4">
    <source>
        <dbReference type="SAM" id="SignalP"/>
    </source>
</evidence>
<comment type="subcellular location">
    <subcellularLocation>
        <location evidence="1">Cell outer membrane</location>
    </subcellularLocation>
</comment>
<feature type="signal peptide" evidence="4">
    <location>
        <begin position="1"/>
        <end position="18"/>
    </location>
</feature>
<keyword evidence="2" id="KW-0472">Membrane</keyword>